<gene>
    <name evidence="2" type="ORF">N0H69_19450</name>
</gene>
<dbReference type="SUPFAM" id="SSF53448">
    <property type="entry name" value="Nucleotide-diphospho-sugar transferases"/>
    <property type="match status" value="1"/>
</dbReference>
<reference evidence="2" key="1">
    <citation type="submission" date="2022-08" db="EMBL/GenBank/DDBJ databases">
        <authorList>
            <person name="Bogun A."/>
            <person name="Kislichkina A."/>
            <person name="Solomentsev V."/>
            <person name="Skryabin Y."/>
            <person name="Sizova A."/>
            <person name="Platonov M."/>
            <person name="Dentovskaya S."/>
        </authorList>
    </citation>
    <scope>NUCLEOTIDE SEQUENCE</scope>
    <source>
        <strain evidence="2">SCPM-O-B-7604</strain>
    </source>
</reference>
<dbReference type="Proteomes" id="UP001057860">
    <property type="component" value="Chromosome"/>
</dbReference>
<dbReference type="CDD" id="cd00761">
    <property type="entry name" value="Glyco_tranf_GTA_type"/>
    <property type="match status" value="1"/>
</dbReference>
<dbReference type="InterPro" id="IPR029044">
    <property type="entry name" value="Nucleotide-diphossugar_trans"/>
</dbReference>
<dbReference type="PANTHER" id="PTHR22916">
    <property type="entry name" value="GLYCOSYLTRANSFERASE"/>
    <property type="match status" value="1"/>
</dbReference>
<evidence type="ECO:0000313" key="3">
    <source>
        <dbReference type="Proteomes" id="UP001057860"/>
    </source>
</evidence>
<feature type="domain" description="Glycosyltransferase 2-like" evidence="1">
    <location>
        <begin position="8"/>
        <end position="120"/>
    </location>
</feature>
<dbReference type="GeneID" id="75142223"/>
<accession>A0ABY5UPA6</accession>
<name>A0ABY5UPA6_9GAMM</name>
<evidence type="ECO:0000259" key="1">
    <source>
        <dbReference type="Pfam" id="PF00535"/>
    </source>
</evidence>
<dbReference type="Pfam" id="PF00535">
    <property type="entry name" value="Glycos_transf_2"/>
    <property type="match status" value="1"/>
</dbReference>
<dbReference type="GO" id="GO:0016757">
    <property type="term" value="F:glycosyltransferase activity"/>
    <property type="evidence" value="ECO:0007669"/>
    <property type="project" value="UniProtKB-KW"/>
</dbReference>
<dbReference type="EC" id="2.4.-.-" evidence="2"/>
<organism evidence="2 3">
    <name type="scientific">Yersinia alsatica</name>
    <dbReference type="NCBI Taxonomy" id="2890317"/>
    <lineage>
        <taxon>Bacteria</taxon>
        <taxon>Pseudomonadati</taxon>
        <taxon>Pseudomonadota</taxon>
        <taxon>Gammaproteobacteria</taxon>
        <taxon>Enterobacterales</taxon>
        <taxon>Yersiniaceae</taxon>
        <taxon>Yersinia</taxon>
    </lineage>
</organism>
<evidence type="ECO:0000313" key="2">
    <source>
        <dbReference type="EMBL" id="UWM44794.1"/>
    </source>
</evidence>
<protein>
    <submittedName>
        <fullName evidence="2">Glycosyltransferase</fullName>
        <ecNumber evidence="2">2.4.-.-</ecNumber>
    </submittedName>
</protein>
<dbReference type="RefSeq" id="WP_050151530.1">
    <property type="nucleotide sequence ID" value="NZ_CP104006.1"/>
</dbReference>
<sequence>MDNKKILSLIIPVFNADKYLELCLNSVFSQWDSSLEVIIINDGSTDNSPAIIEKYGEKYEFIYIDQKNSGISAVRNKGVSISAGEYITFLDSDDLWCDGIYSSIKRIVLDYSPSCIVFNYSEIVDDKEKVFELAKESNFFSDRLDYIKIKIAKSEMFYVWRFLFKKEIFNNISFDIGRRFEDQLLLPILINNCSSIFESNNLIVKYRQVSSSITKNLNILDLDDSEFGLKRFTDKYTECRSKYWAIILASVFLSHVSKCARVYHLDKCIALKSLNESYKIVPFSPIIHAGKLKPILYYFFKRKLFFRLVSSVEHEMRK</sequence>
<dbReference type="InterPro" id="IPR001173">
    <property type="entry name" value="Glyco_trans_2-like"/>
</dbReference>
<keyword evidence="3" id="KW-1185">Reference proteome</keyword>
<proteinExistence type="predicted"/>
<dbReference type="PANTHER" id="PTHR22916:SF3">
    <property type="entry name" value="UDP-GLCNAC:BETAGAL BETA-1,3-N-ACETYLGLUCOSAMINYLTRANSFERASE-LIKE PROTEIN 1"/>
    <property type="match status" value="1"/>
</dbReference>
<keyword evidence="2" id="KW-0808">Transferase</keyword>
<keyword evidence="2" id="KW-0328">Glycosyltransferase</keyword>
<dbReference type="EMBL" id="CP104006">
    <property type="protein sequence ID" value="UWM44794.1"/>
    <property type="molecule type" value="Genomic_DNA"/>
</dbReference>
<dbReference type="Gene3D" id="3.90.550.10">
    <property type="entry name" value="Spore Coat Polysaccharide Biosynthesis Protein SpsA, Chain A"/>
    <property type="match status" value="1"/>
</dbReference>